<keyword evidence="6" id="KW-0645">Protease</keyword>
<keyword evidence="13" id="KW-0482">Metalloprotease</keyword>
<dbReference type="Pfam" id="PF13519">
    <property type="entry name" value="VWA_2"/>
    <property type="match status" value="1"/>
</dbReference>
<dbReference type="OMA" id="MQNQKCN"/>
<dbReference type="InterPro" id="IPR002035">
    <property type="entry name" value="VWF_A"/>
</dbReference>
<dbReference type="FunFam" id="3.40.50.410:FF:000034">
    <property type="entry name" value="calcium-activated chloride channel regulator 1"/>
    <property type="match status" value="1"/>
</dbReference>
<evidence type="ECO:0000313" key="21">
    <source>
        <dbReference type="Ensembl" id="ENSOANP00000022903.2"/>
    </source>
</evidence>
<dbReference type="Pfam" id="PF08434">
    <property type="entry name" value="CLCA"/>
    <property type="match status" value="1"/>
</dbReference>
<dbReference type="Bgee" id="ENSOANG00000044643">
    <property type="expression patterns" value="Expressed in testis"/>
</dbReference>
<name>F6Q0S4_ORNAN</name>
<keyword evidence="8 19" id="KW-0732">Signal</keyword>
<dbReference type="GO" id="GO:0005576">
    <property type="term" value="C:extracellular region"/>
    <property type="evidence" value="ECO:0007669"/>
    <property type="project" value="UniProtKB-SubCell"/>
</dbReference>
<dbReference type="GO" id="GO:0006508">
    <property type="term" value="P:proteolysis"/>
    <property type="evidence" value="ECO:0007669"/>
    <property type="project" value="UniProtKB-KW"/>
</dbReference>
<evidence type="ECO:0000313" key="22">
    <source>
        <dbReference type="Proteomes" id="UP000002279"/>
    </source>
</evidence>
<feature type="domain" description="VWFA" evidence="20">
    <location>
        <begin position="306"/>
        <end position="488"/>
    </location>
</feature>
<comment type="subcellular location">
    <subcellularLocation>
        <location evidence="1">Secreted</location>
        <location evidence="1">Extracellular space</location>
    </subcellularLocation>
</comment>
<evidence type="ECO:0000256" key="8">
    <source>
        <dbReference type="ARBA" id="ARBA00022729"/>
    </source>
</evidence>
<keyword evidence="5" id="KW-0109">Calcium transport</keyword>
<feature type="signal peptide" evidence="19">
    <location>
        <begin position="1"/>
        <end position="18"/>
    </location>
</feature>
<dbReference type="CDD" id="cd00198">
    <property type="entry name" value="vWFA"/>
    <property type="match status" value="1"/>
</dbReference>
<evidence type="ECO:0000256" key="7">
    <source>
        <dbReference type="ARBA" id="ARBA00022723"/>
    </source>
</evidence>
<dbReference type="FunFam" id="2.60.40.10:FF:001134">
    <property type="entry name" value="Calcium-activated chloride channel regulator 1"/>
    <property type="match status" value="1"/>
</dbReference>
<dbReference type="NCBIfam" id="TIGR00868">
    <property type="entry name" value="hCaCC"/>
    <property type="match status" value="1"/>
</dbReference>
<dbReference type="CDD" id="cd00063">
    <property type="entry name" value="FN3"/>
    <property type="match status" value="1"/>
</dbReference>
<feature type="chain" id="PRO_5027921983" description="Calcium-activated chloride channel regulator 1" evidence="19">
    <location>
        <begin position="19"/>
        <end position="918"/>
    </location>
</feature>
<keyword evidence="15" id="KW-0325">Glycoprotein</keyword>
<dbReference type="GO" id="GO:0046872">
    <property type="term" value="F:metal ion binding"/>
    <property type="evidence" value="ECO:0007669"/>
    <property type="project" value="UniProtKB-KW"/>
</dbReference>
<dbReference type="HOGENOM" id="CLU_005812_0_1_1"/>
<dbReference type="InterPro" id="IPR003961">
    <property type="entry name" value="FN3_dom"/>
</dbReference>
<dbReference type="SUPFAM" id="SSF53300">
    <property type="entry name" value="vWA-like"/>
    <property type="match status" value="1"/>
</dbReference>
<dbReference type="Ensembl" id="ENSOANT00000022907.2">
    <property type="protein sequence ID" value="ENSOANP00000022903.2"/>
    <property type="gene ID" value="ENSOANG00000044643.1"/>
</dbReference>
<evidence type="ECO:0000256" key="2">
    <source>
        <dbReference type="ARBA" id="ARBA00006398"/>
    </source>
</evidence>
<evidence type="ECO:0000256" key="4">
    <source>
        <dbReference type="ARBA" id="ARBA00022525"/>
    </source>
</evidence>
<dbReference type="InterPro" id="IPR036465">
    <property type="entry name" value="vWFA_dom_sf"/>
</dbReference>
<keyword evidence="18" id="KW-0812">Transmembrane</keyword>
<dbReference type="GO" id="GO:0005229">
    <property type="term" value="F:intracellularly calcium-gated chloride channel activity"/>
    <property type="evidence" value="ECO:0007669"/>
    <property type="project" value="InterPro"/>
</dbReference>
<accession>F6Q0S4</accession>
<dbReference type="MEROPS" id="M87.005"/>
<evidence type="ECO:0000256" key="6">
    <source>
        <dbReference type="ARBA" id="ARBA00022670"/>
    </source>
</evidence>
<keyword evidence="3" id="KW-0813">Transport</keyword>
<keyword evidence="4" id="KW-0964">Secreted</keyword>
<dbReference type="InterPro" id="IPR051266">
    <property type="entry name" value="CLCR"/>
</dbReference>
<evidence type="ECO:0000256" key="10">
    <source>
        <dbReference type="ARBA" id="ARBA00022813"/>
    </source>
</evidence>
<proteinExistence type="inferred from homology"/>
<dbReference type="PANTHER" id="PTHR10579">
    <property type="entry name" value="CALCIUM-ACTIVATED CHLORIDE CHANNEL REGULATOR"/>
    <property type="match status" value="1"/>
</dbReference>
<organism evidence="21 22">
    <name type="scientific">Ornithorhynchus anatinus</name>
    <name type="common">Duckbill platypus</name>
    <dbReference type="NCBI Taxonomy" id="9258"/>
    <lineage>
        <taxon>Eukaryota</taxon>
        <taxon>Metazoa</taxon>
        <taxon>Chordata</taxon>
        <taxon>Craniata</taxon>
        <taxon>Vertebrata</taxon>
        <taxon>Euteleostomi</taxon>
        <taxon>Mammalia</taxon>
        <taxon>Monotremata</taxon>
        <taxon>Ornithorhynchidae</taxon>
        <taxon>Ornithorhynchus</taxon>
    </lineage>
</organism>
<dbReference type="GO" id="GO:0008237">
    <property type="term" value="F:metallopeptidase activity"/>
    <property type="evidence" value="ECO:0007669"/>
    <property type="project" value="UniProtKB-KW"/>
</dbReference>
<dbReference type="InterPro" id="IPR013642">
    <property type="entry name" value="CLCA_N"/>
</dbReference>
<evidence type="ECO:0000256" key="14">
    <source>
        <dbReference type="ARBA" id="ARBA00023065"/>
    </source>
</evidence>
<dbReference type="GO" id="GO:0006816">
    <property type="term" value="P:calcium ion transport"/>
    <property type="evidence" value="ECO:0007669"/>
    <property type="project" value="UniProtKB-KW"/>
</dbReference>
<dbReference type="AlphaFoldDB" id="F6Q0S4"/>
<evidence type="ECO:0000256" key="19">
    <source>
        <dbReference type="SAM" id="SignalP"/>
    </source>
</evidence>
<keyword evidence="7" id="KW-0479">Metal-binding</keyword>
<keyword evidence="10" id="KW-0068">Autocatalytic cleavage</keyword>
<protein>
    <recommendedName>
        <fullName evidence="17">Calcium-activated chloride channel regulator 1</fullName>
    </recommendedName>
</protein>
<dbReference type="PROSITE" id="PS50234">
    <property type="entry name" value="VWFA"/>
    <property type="match status" value="1"/>
</dbReference>
<keyword evidence="14" id="KW-0406">Ion transport</keyword>
<sequence length="918" mass="100881">MKFFKIISLIFALHLLQGGRTSMIELKNNGYEGIVIAINPQIPEDEKIIQQIQDMVTEASTYLFQATKKMVYFKSVAILIPETWQDKPEYLISKRESYQTADVIVAEPSPAHIDTPYTKQTGLCGEPGQYIHFTPKFLAGDLLREHGPLGRVFVHEWAHFRWGVFDEYDDKQPFYISSDGHLEATRCSSEIEGKFMMQKCQGGSCITKLCKIVPQTGLLEEGCTFIPNEFQSVTSSLMYMQSLESVTEFCNKENHNAEAPNQQNRMCELRSTWDVIQGSADFNNTKPMTGQPPKPVFSLLKFVIRRACLVLDKSGSMGSKDRLNRMNQAAQFFLLQTIEEGSWVGMVIFESSATLKNPLIQIVGEAERNQLIKNLPTAAGGGTSICSGILLAFQEFKRKFETTDGSEIVLLTDGEDSTVSSCFTAVKESGATIHIVALGTSAAVNVKELSDMTGGKFTTPSDTAQNNGLIDAFSGLSSRSGNFSQQSIQLESRGLKLDTRGWMNGTVVVDNSVGKDTFFLVTWSTQIPQISLWDPKGQEHHNFSIDEKSRMAHLQIPGTAELGTWTYNIESAAQILTMTVTSRSSDPTVPPLTVTPRMNKDTNVFPSPMAVYAEVSQGFMPVLGAKVIATIEPQAGKIVTLELLDNGAGADVIANDGIYSRYFTAYKDNGRHSLKVQAVGGKKRLSSSSHQSRAMYVPGYVVNGVVKMNPPKPEINPEDIQSKVESFSRTALGGSFEIKNVPAGSIPDVFAPNKITDLVADIEGDEIHLSWTAPGDDYDEGQGYIIKMSEKILELRDKFDDALQVNTSTLKPKVAHSRENFVFRPENVTIANGTSIFIAVRAFDKTNHTSEISNIAQAALFIPPPDPNPADKGKKPISISTIVLAVTGSVILVTIVVSSTICILNKKNNSSDRPQTTF</sequence>
<keyword evidence="22" id="KW-1185">Reference proteome</keyword>
<dbReference type="GeneTree" id="ENSGT00940000154682"/>
<evidence type="ECO:0000256" key="17">
    <source>
        <dbReference type="ARBA" id="ARBA00041120"/>
    </source>
</evidence>
<reference evidence="21" key="3">
    <citation type="submission" date="2025-09" db="UniProtKB">
        <authorList>
            <consortium name="Ensembl"/>
        </authorList>
    </citation>
    <scope>IDENTIFICATION</scope>
    <source>
        <strain evidence="21">Glennie</strain>
    </source>
</reference>
<evidence type="ECO:0000256" key="5">
    <source>
        <dbReference type="ARBA" id="ARBA00022568"/>
    </source>
</evidence>
<evidence type="ECO:0000256" key="3">
    <source>
        <dbReference type="ARBA" id="ARBA00022448"/>
    </source>
</evidence>
<comment type="similarity">
    <text evidence="2">Belongs to the CLCR family.</text>
</comment>
<dbReference type="SMART" id="SM00327">
    <property type="entry name" value="VWA"/>
    <property type="match status" value="1"/>
</dbReference>
<evidence type="ECO:0000256" key="13">
    <source>
        <dbReference type="ARBA" id="ARBA00023049"/>
    </source>
</evidence>
<evidence type="ECO:0000256" key="11">
    <source>
        <dbReference type="ARBA" id="ARBA00022833"/>
    </source>
</evidence>
<evidence type="ECO:0000256" key="18">
    <source>
        <dbReference type="SAM" id="Phobius"/>
    </source>
</evidence>
<keyword evidence="9" id="KW-0378">Hydrolase</keyword>
<reference evidence="21" key="2">
    <citation type="submission" date="2025-08" db="UniProtKB">
        <authorList>
            <consortium name="Ensembl"/>
        </authorList>
    </citation>
    <scope>IDENTIFICATION</scope>
    <source>
        <strain evidence="21">Glennie</strain>
    </source>
</reference>
<gene>
    <name evidence="21" type="primary">CLCA4</name>
</gene>
<evidence type="ECO:0000259" key="20">
    <source>
        <dbReference type="PROSITE" id="PS50234"/>
    </source>
</evidence>
<dbReference type="Gene3D" id="2.60.40.10">
    <property type="entry name" value="Immunoglobulins"/>
    <property type="match status" value="1"/>
</dbReference>
<evidence type="ECO:0000256" key="9">
    <source>
        <dbReference type="ARBA" id="ARBA00022801"/>
    </source>
</evidence>
<evidence type="ECO:0000256" key="1">
    <source>
        <dbReference type="ARBA" id="ARBA00004239"/>
    </source>
</evidence>
<dbReference type="eggNOG" id="ENOG502QRRD">
    <property type="taxonomic scope" value="Eukaryota"/>
</dbReference>
<evidence type="ECO:0000256" key="15">
    <source>
        <dbReference type="ARBA" id="ARBA00023180"/>
    </source>
</evidence>
<dbReference type="InterPro" id="IPR004727">
    <property type="entry name" value="CLCA_chordata"/>
</dbReference>
<dbReference type="NCBIfam" id="NF041940">
    <property type="entry name" value="choice_anch_X"/>
    <property type="match status" value="1"/>
</dbReference>
<keyword evidence="12" id="KW-0106">Calcium</keyword>
<dbReference type="Proteomes" id="UP000002279">
    <property type="component" value="Chromosome 4"/>
</dbReference>
<dbReference type="InterPro" id="IPR013783">
    <property type="entry name" value="Ig-like_fold"/>
</dbReference>
<keyword evidence="18" id="KW-0472">Membrane</keyword>
<evidence type="ECO:0000256" key="12">
    <source>
        <dbReference type="ARBA" id="ARBA00022837"/>
    </source>
</evidence>
<dbReference type="Gene3D" id="3.40.50.410">
    <property type="entry name" value="von Willebrand factor, type A domain"/>
    <property type="match status" value="1"/>
</dbReference>
<feature type="transmembrane region" description="Helical" evidence="18">
    <location>
        <begin position="882"/>
        <end position="904"/>
    </location>
</feature>
<evidence type="ECO:0000256" key="16">
    <source>
        <dbReference type="ARBA" id="ARBA00023214"/>
    </source>
</evidence>
<keyword evidence="18" id="KW-1133">Transmembrane helix</keyword>
<keyword evidence="16" id="KW-0868">Chloride</keyword>
<keyword evidence="11" id="KW-0862">Zinc</keyword>
<dbReference type="PANTHER" id="PTHR10579:SF52">
    <property type="entry name" value="CALCIUM-ACTIVATED CHLORIDE CHANNEL REGULATOR 1"/>
    <property type="match status" value="1"/>
</dbReference>
<reference evidence="21 22" key="1">
    <citation type="journal article" date="2008" name="Nature">
        <title>Genome analysis of the platypus reveals unique signatures of evolution.</title>
        <authorList>
            <person name="Warren W.C."/>
            <person name="Hillier L.W."/>
            <person name="Marshall Graves J.A."/>
            <person name="Birney E."/>
            <person name="Ponting C.P."/>
            <person name="Grutzner F."/>
            <person name="Belov K."/>
            <person name="Miller W."/>
            <person name="Clarke L."/>
            <person name="Chinwalla A.T."/>
            <person name="Yang S.P."/>
            <person name="Heger A."/>
            <person name="Locke D.P."/>
            <person name="Miethke P."/>
            <person name="Waters P.D."/>
            <person name="Veyrunes F."/>
            <person name="Fulton L."/>
            <person name="Fulton B."/>
            <person name="Graves T."/>
            <person name="Wallis J."/>
            <person name="Puente X.S."/>
            <person name="Lopez-Otin C."/>
            <person name="Ordonez G.R."/>
            <person name="Eichler E.E."/>
            <person name="Chen L."/>
            <person name="Cheng Z."/>
            <person name="Deakin J.E."/>
            <person name="Alsop A."/>
            <person name="Thompson K."/>
            <person name="Kirby P."/>
            <person name="Papenfuss A.T."/>
            <person name="Wakefield M.J."/>
            <person name="Olender T."/>
            <person name="Lancet D."/>
            <person name="Huttley G.A."/>
            <person name="Smit A.F."/>
            <person name="Pask A."/>
            <person name="Temple-Smith P."/>
            <person name="Batzer M.A."/>
            <person name="Walker J.A."/>
            <person name="Konkel M.K."/>
            <person name="Harris R.S."/>
            <person name="Whittington C.M."/>
            <person name="Wong E.S."/>
            <person name="Gemmell N.J."/>
            <person name="Buschiazzo E."/>
            <person name="Vargas Jentzsch I.M."/>
            <person name="Merkel A."/>
            <person name="Schmitz J."/>
            <person name="Zemann A."/>
            <person name="Churakov G."/>
            <person name="Kriegs J.O."/>
            <person name="Brosius J."/>
            <person name="Murchison E.P."/>
            <person name="Sachidanandam R."/>
            <person name="Smith C."/>
            <person name="Hannon G.J."/>
            <person name="Tsend-Ayush E."/>
            <person name="McMillan D."/>
            <person name="Attenborough R."/>
            <person name="Rens W."/>
            <person name="Ferguson-Smith M."/>
            <person name="Lefevre C.M."/>
            <person name="Sharp J.A."/>
            <person name="Nicholas K.R."/>
            <person name="Ray D.A."/>
            <person name="Kube M."/>
            <person name="Reinhardt R."/>
            <person name="Pringle T.H."/>
            <person name="Taylor J."/>
            <person name="Jones R.C."/>
            <person name="Nixon B."/>
            <person name="Dacheux J.L."/>
            <person name="Niwa H."/>
            <person name="Sekita Y."/>
            <person name="Huang X."/>
            <person name="Stark A."/>
            <person name="Kheradpour P."/>
            <person name="Kellis M."/>
            <person name="Flicek P."/>
            <person name="Chen Y."/>
            <person name="Webber C."/>
            <person name="Hardison R."/>
            <person name="Nelson J."/>
            <person name="Hallsworth-Pepin K."/>
            <person name="Delehaunty K."/>
            <person name="Markovic C."/>
            <person name="Minx P."/>
            <person name="Feng Y."/>
            <person name="Kremitzki C."/>
            <person name="Mitreva M."/>
            <person name="Glasscock J."/>
            <person name="Wylie T."/>
            <person name="Wohldmann P."/>
            <person name="Thiru P."/>
            <person name="Nhan M.N."/>
            <person name="Pohl C.S."/>
            <person name="Smith S.M."/>
            <person name="Hou S."/>
            <person name="Nefedov M."/>
            <person name="de Jong P.J."/>
            <person name="Renfree M.B."/>
            <person name="Mardis E.R."/>
            <person name="Wilson R.K."/>
        </authorList>
    </citation>
    <scope>NUCLEOTIDE SEQUENCE [LARGE SCALE GENOMIC DNA]</scope>
    <source>
        <strain evidence="21 22">Glennie</strain>
    </source>
</reference>